<dbReference type="CDD" id="cd00751">
    <property type="entry name" value="thiolase"/>
    <property type="match status" value="1"/>
</dbReference>
<dbReference type="OrthoDB" id="9764892at2"/>
<dbReference type="InterPro" id="IPR020615">
    <property type="entry name" value="Thiolase_acyl_enz_int_AS"/>
</dbReference>
<dbReference type="SUPFAM" id="SSF53901">
    <property type="entry name" value="Thiolase-like"/>
    <property type="match status" value="2"/>
</dbReference>
<dbReference type="PANTHER" id="PTHR18919">
    <property type="entry name" value="ACETYL-COA C-ACYLTRANSFERASE"/>
    <property type="match status" value="1"/>
</dbReference>
<dbReference type="AlphaFoldDB" id="A0A7Z0PFQ1"/>
<keyword evidence="3 5" id="KW-0012">Acyltransferase</keyword>
<dbReference type="Gene3D" id="3.40.47.10">
    <property type="match status" value="2"/>
</dbReference>
<organism evidence="8 9">
    <name type="scientific">Streptobacillus felis</name>
    <dbReference type="NCBI Taxonomy" id="1384509"/>
    <lineage>
        <taxon>Bacteria</taxon>
        <taxon>Fusobacteriati</taxon>
        <taxon>Fusobacteriota</taxon>
        <taxon>Fusobacteriia</taxon>
        <taxon>Fusobacteriales</taxon>
        <taxon>Leptotrichiaceae</taxon>
        <taxon>Streptobacillus</taxon>
    </lineage>
</organism>
<evidence type="ECO:0000313" key="9">
    <source>
        <dbReference type="Proteomes" id="UP000526184"/>
    </source>
</evidence>
<dbReference type="InterPro" id="IPR002155">
    <property type="entry name" value="Thiolase"/>
</dbReference>
<dbReference type="PIRSF" id="PIRSF000429">
    <property type="entry name" value="Ac-CoA_Ac_transf"/>
    <property type="match status" value="1"/>
</dbReference>
<dbReference type="InterPro" id="IPR020610">
    <property type="entry name" value="Thiolase_AS"/>
</dbReference>
<feature type="active site" description="Proton acceptor" evidence="4">
    <location>
        <position position="341"/>
    </location>
</feature>
<keyword evidence="9" id="KW-1185">Reference proteome</keyword>
<evidence type="ECO:0000259" key="6">
    <source>
        <dbReference type="Pfam" id="PF00108"/>
    </source>
</evidence>
<evidence type="ECO:0000256" key="2">
    <source>
        <dbReference type="ARBA" id="ARBA00022679"/>
    </source>
</evidence>
<evidence type="ECO:0000259" key="7">
    <source>
        <dbReference type="Pfam" id="PF02803"/>
    </source>
</evidence>
<sequence>MVSIIKAMRTAIGKYSGMYKDIELVDFSAELVKSITKNLKIDEVILGNVLANNLGQNIARQIAVNGNIDKEVPAYLINMVCGSGMKAIELGYSSIVSGNNNVVLVGGVEKMTGSDNMLKDGLTDAFSNTHMGITAENIVEKYNFTREELDDYAFNSQRKAQNAIENGYFKAEIYNDMIDEYPRFNMEREKLSNLKPVFKEDGKVTAGNSSGINDGAAMLVLADEKYAKENNLEVLANIRGFATVGYDPEYMGLAPIFSTKKLLEKFNLSVEDIDLFEANEAFSSVSLAFIKELNIPEEKINVNGGAIAIGHPIGASGSRIVVTLVHELIRRDLKRGIATLCVGGGQGISILIER</sequence>
<comment type="similarity">
    <text evidence="1 5">Belongs to the thiolase-like superfamily. Thiolase family.</text>
</comment>
<feature type="domain" description="Thiolase C-terminal" evidence="7">
    <location>
        <begin position="233"/>
        <end position="354"/>
    </location>
</feature>
<dbReference type="PANTHER" id="PTHR18919:SF107">
    <property type="entry name" value="ACETYL-COA ACETYLTRANSFERASE, CYTOSOLIC"/>
    <property type="match status" value="1"/>
</dbReference>
<dbReference type="PROSITE" id="PS00099">
    <property type="entry name" value="THIOLASE_3"/>
    <property type="match status" value="1"/>
</dbReference>
<dbReference type="InterPro" id="IPR020617">
    <property type="entry name" value="Thiolase_C"/>
</dbReference>
<dbReference type="Pfam" id="PF02803">
    <property type="entry name" value="Thiolase_C"/>
    <property type="match status" value="1"/>
</dbReference>
<evidence type="ECO:0000256" key="1">
    <source>
        <dbReference type="ARBA" id="ARBA00010982"/>
    </source>
</evidence>
<evidence type="ECO:0000313" key="8">
    <source>
        <dbReference type="EMBL" id="NYV27903.1"/>
    </source>
</evidence>
<dbReference type="EMBL" id="JABMKT010000015">
    <property type="protein sequence ID" value="NYV27903.1"/>
    <property type="molecule type" value="Genomic_DNA"/>
</dbReference>
<evidence type="ECO:0000256" key="3">
    <source>
        <dbReference type="ARBA" id="ARBA00023315"/>
    </source>
</evidence>
<dbReference type="GO" id="GO:0003988">
    <property type="term" value="F:acetyl-CoA C-acyltransferase activity"/>
    <property type="evidence" value="ECO:0007669"/>
    <property type="project" value="UniProtKB-ARBA"/>
</dbReference>
<name>A0A7Z0PFQ1_9FUSO</name>
<protein>
    <submittedName>
        <fullName evidence="8">Thiolase family protein</fullName>
    </submittedName>
</protein>
<evidence type="ECO:0000256" key="4">
    <source>
        <dbReference type="PIRSR" id="PIRSR000429-1"/>
    </source>
</evidence>
<reference evidence="8 9" key="1">
    <citation type="submission" date="2020-05" db="EMBL/GenBank/DDBJ databases">
        <title>Streptobacillus felis strain LHL191014123.</title>
        <authorList>
            <person name="Fawzy A."/>
            <person name="Rau J."/>
            <person name="Risse K."/>
            <person name="Schauerte N."/>
            <person name="Geiger C."/>
            <person name="Blom J."/>
            <person name="Imirzalioglu C."/>
            <person name="Falgenhauer J."/>
            <person name="Bach A."/>
            <person name="Herden C."/>
            <person name="Eisenberg T."/>
        </authorList>
    </citation>
    <scope>NUCLEOTIDE SEQUENCE [LARGE SCALE GENOMIC DNA]</scope>
    <source>
        <strain evidence="8 9">LHL191014123</strain>
    </source>
</reference>
<dbReference type="Proteomes" id="UP000526184">
    <property type="component" value="Unassembled WGS sequence"/>
</dbReference>
<evidence type="ECO:0000256" key="5">
    <source>
        <dbReference type="RuleBase" id="RU003557"/>
    </source>
</evidence>
<dbReference type="PROSITE" id="PS00098">
    <property type="entry name" value="THIOLASE_1"/>
    <property type="match status" value="1"/>
</dbReference>
<dbReference type="InterPro" id="IPR016039">
    <property type="entry name" value="Thiolase-like"/>
</dbReference>
<keyword evidence="2 5" id="KW-0808">Transferase</keyword>
<dbReference type="RefSeq" id="WP_082762539.1">
    <property type="nucleotide sequence ID" value="NZ_CBCRWS010000002.1"/>
</dbReference>
<feature type="active site" description="Acyl-thioester intermediate" evidence="4">
    <location>
        <position position="81"/>
    </location>
</feature>
<feature type="active site" description="Proton acceptor" evidence="4">
    <location>
        <position position="311"/>
    </location>
</feature>
<feature type="domain" description="Thiolase N-terminal" evidence="6">
    <location>
        <begin position="114"/>
        <end position="224"/>
    </location>
</feature>
<dbReference type="InterPro" id="IPR020613">
    <property type="entry name" value="Thiolase_CS"/>
</dbReference>
<comment type="caution">
    <text evidence="8">The sequence shown here is derived from an EMBL/GenBank/DDBJ whole genome shotgun (WGS) entry which is preliminary data.</text>
</comment>
<proteinExistence type="inferred from homology"/>
<dbReference type="Pfam" id="PF00108">
    <property type="entry name" value="Thiolase_N"/>
    <property type="match status" value="1"/>
</dbReference>
<accession>A0A7Z0PFQ1</accession>
<gene>
    <name evidence="8" type="ORF">HP397_03585</name>
</gene>
<dbReference type="PROSITE" id="PS00737">
    <property type="entry name" value="THIOLASE_2"/>
    <property type="match status" value="1"/>
</dbReference>
<dbReference type="InterPro" id="IPR020616">
    <property type="entry name" value="Thiolase_N"/>
</dbReference>
<dbReference type="NCBIfam" id="TIGR01930">
    <property type="entry name" value="AcCoA-C-Actrans"/>
    <property type="match status" value="1"/>
</dbReference>